<feature type="region of interest" description="Disordered" evidence="1">
    <location>
        <begin position="462"/>
        <end position="494"/>
    </location>
</feature>
<dbReference type="SUPFAM" id="SSF56672">
    <property type="entry name" value="DNA/RNA polymerases"/>
    <property type="match status" value="1"/>
</dbReference>
<evidence type="ECO:0000313" key="2">
    <source>
        <dbReference type="EMBL" id="KAE9334451.1"/>
    </source>
</evidence>
<sequence length="494" mass="54258">MLVDEHIVLDLDDKFNMVLAMPWIARHDPVIDWTKRTIVHFGSSSAMALAVHATLQQRKRDVRLSPVTPRGHQRLKESLGENSDAVVSTISVDTQVQQEEPVTDKDSDLDATAQGADAIGTNVERRSAGIRRRCKEGASALGPTLQAVRTVANVPHRKCLHARVQPGCTTKRHAIKQGLIACARGLNPPAIKRKICPRPGLEKIRSAEPGSAHVANGASGNSLKSRSFDEVLREYRDVLPDDIPAEFSQDKGVQHEIDIVPGTKYCVTRQWPLRREQVKAIDDFFERRPKAGQVRESKSPHSAPTFRVKKAPADRNYPVHDKELLAMNLIRNTSHLLPVTRRDSRLERGDTLLHASDVRTQVHLDVRSGLPSLTDLGLQELHLLPYLGELSRLEVHTTSKRSQTSAGDGPWRLPAAPVAGRTGGELTGLSSESLIIGSGPKVQFMFEFVGYDTLLTTIRGIAGRPDERPSGNGDGVRIAPPAAPPKGVKLEQEL</sequence>
<comment type="caution">
    <text evidence="2">The sequence shown here is derived from an EMBL/GenBank/DDBJ whole genome shotgun (WGS) entry which is preliminary data.</text>
</comment>
<protein>
    <recommendedName>
        <fullName evidence="4">Reverse transcriptase</fullName>
    </recommendedName>
</protein>
<gene>
    <name evidence="2" type="ORF">PR003_g13514</name>
</gene>
<dbReference type="AlphaFoldDB" id="A0A6A4EX67"/>
<organism evidence="2 3">
    <name type="scientific">Phytophthora rubi</name>
    <dbReference type="NCBI Taxonomy" id="129364"/>
    <lineage>
        <taxon>Eukaryota</taxon>
        <taxon>Sar</taxon>
        <taxon>Stramenopiles</taxon>
        <taxon>Oomycota</taxon>
        <taxon>Peronosporomycetes</taxon>
        <taxon>Peronosporales</taxon>
        <taxon>Peronosporaceae</taxon>
        <taxon>Phytophthora</taxon>
    </lineage>
</organism>
<dbReference type="EMBL" id="QXFT01000855">
    <property type="protein sequence ID" value="KAE9334451.1"/>
    <property type="molecule type" value="Genomic_DNA"/>
</dbReference>
<reference evidence="2 3" key="1">
    <citation type="submission" date="2018-08" db="EMBL/GenBank/DDBJ databases">
        <title>Genomic investigation of the strawberry pathogen Phytophthora fragariae indicates pathogenicity is determined by transcriptional variation in three key races.</title>
        <authorList>
            <person name="Adams T.M."/>
            <person name="Armitage A.D."/>
            <person name="Sobczyk M.K."/>
            <person name="Bates H.J."/>
            <person name="Dunwell J.M."/>
            <person name="Nellist C.F."/>
            <person name="Harrison R.J."/>
        </authorList>
    </citation>
    <scope>NUCLEOTIDE SEQUENCE [LARGE SCALE GENOMIC DNA]</scope>
    <source>
        <strain evidence="2 3">SCRP333</strain>
    </source>
</reference>
<dbReference type="InterPro" id="IPR043502">
    <property type="entry name" value="DNA/RNA_pol_sf"/>
</dbReference>
<keyword evidence="3" id="KW-1185">Reference proteome</keyword>
<feature type="region of interest" description="Disordered" evidence="1">
    <location>
        <begin position="398"/>
        <end position="424"/>
    </location>
</feature>
<feature type="region of interest" description="Disordered" evidence="1">
    <location>
        <begin position="61"/>
        <end position="82"/>
    </location>
</feature>
<dbReference type="Gene3D" id="3.10.10.10">
    <property type="entry name" value="HIV Type 1 Reverse Transcriptase, subunit A, domain 1"/>
    <property type="match status" value="1"/>
</dbReference>
<name>A0A6A4EX67_9STRA</name>
<dbReference type="Proteomes" id="UP000434957">
    <property type="component" value="Unassembled WGS sequence"/>
</dbReference>
<accession>A0A6A4EX67</accession>
<proteinExistence type="predicted"/>
<evidence type="ECO:0000256" key="1">
    <source>
        <dbReference type="SAM" id="MobiDB-lite"/>
    </source>
</evidence>
<evidence type="ECO:0000313" key="3">
    <source>
        <dbReference type="Proteomes" id="UP000434957"/>
    </source>
</evidence>
<evidence type="ECO:0008006" key="4">
    <source>
        <dbReference type="Google" id="ProtNLM"/>
    </source>
</evidence>